<accession>A0A0C1RB84</accession>
<dbReference type="EMBL" id="JHEG04000001">
    <property type="protein sequence ID" value="KAF3888176.1"/>
    <property type="molecule type" value="Genomic_DNA"/>
</dbReference>
<gene>
    <name evidence="3" type="ORF">DA73_0205405</name>
    <name evidence="2" type="ORF">DA73_0400023800</name>
</gene>
<dbReference type="EMBL" id="JHEG02000019">
    <property type="protein sequence ID" value="KIE12908.1"/>
    <property type="molecule type" value="Genomic_DNA"/>
</dbReference>
<evidence type="ECO:0000313" key="3">
    <source>
        <dbReference type="EMBL" id="KIE12908.1"/>
    </source>
</evidence>
<proteinExistence type="predicted"/>
<feature type="transmembrane region" description="Helical" evidence="1">
    <location>
        <begin position="28"/>
        <end position="49"/>
    </location>
</feature>
<evidence type="ECO:0000256" key="1">
    <source>
        <dbReference type="SAM" id="Phobius"/>
    </source>
</evidence>
<keyword evidence="1" id="KW-1133">Transmembrane helix</keyword>
<sequence length="88" mass="9290">MTNFLTNPSVREVFTSLITDELDLTTGFVWFLVATIISMIAGAIGGMLLAGRDIGYQFSALLGGLFGPAGVIPGVVLALIVIDLLRSF</sequence>
<dbReference type="Proteomes" id="UP000029738">
    <property type="component" value="Unassembled WGS sequence"/>
</dbReference>
<evidence type="ECO:0000313" key="4">
    <source>
        <dbReference type="Proteomes" id="UP000029738"/>
    </source>
</evidence>
<dbReference type="OrthoDB" id="466155at2"/>
<evidence type="ECO:0000313" key="2">
    <source>
        <dbReference type="EMBL" id="KAF3888176.1"/>
    </source>
</evidence>
<dbReference type="STRING" id="1479485.DA73_0205405"/>
<dbReference type="RefSeq" id="WP_038112667.1">
    <property type="nucleotide sequence ID" value="NZ_JHEG04000001.1"/>
</dbReference>
<keyword evidence="4" id="KW-1185">Reference proteome</keyword>
<name>A0A0C1RB84_9CYAN</name>
<comment type="caution">
    <text evidence="3">The sequence shown here is derived from an EMBL/GenBank/DDBJ whole genome shotgun (WGS) entry which is preliminary data.</text>
</comment>
<reference evidence="3" key="1">
    <citation type="journal article" date="2015" name="Genome Announc.">
        <title>Draft Genome Sequence of Tolypothrix boutellei Strain VB521301.</title>
        <authorList>
            <person name="Chandrababunaidu M.M."/>
            <person name="Singh D."/>
            <person name="Sen D."/>
            <person name="Bhan S."/>
            <person name="Das S."/>
            <person name="Gupta A."/>
            <person name="Adhikary S.P."/>
            <person name="Tripathy S."/>
        </authorList>
    </citation>
    <scope>NUCLEOTIDE SEQUENCE</scope>
    <source>
        <strain evidence="3">VB521301</strain>
    </source>
</reference>
<keyword evidence="1" id="KW-0812">Transmembrane</keyword>
<reference evidence="2" key="2">
    <citation type="submission" date="2019-11" db="EMBL/GenBank/DDBJ databases">
        <title>Improved Assembly of Tolypothrix boutellei genome.</title>
        <authorList>
            <person name="Sarangi A.N."/>
            <person name="Mukherjee M."/>
            <person name="Ghosh S."/>
            <person name="Singh D."/>
            <person name="Das A."/>
            <person name="Kant S."/>
            <person name="Prusty A."/>
            <person name="Tripathy S."/>
        </authorList>
    </citation>
    <scope>NUCLEOTIDE SEQUENCE</scope>
    <source>
        <strain evidence="2">VB521301</strain>
    </source>
</reference>
<keyword evidence="1" id="KW-0472">Membrane</keyword>
<protein>
    <submittedName>
        <fullName evidence="3">Uncharacterized protein</fullName>
    </submittedName>
</protein>
<organism evidence="3">
    <name type="scientific">Tolypothrix bouteillei VB521301</name>
    <dbReference type="NCBI Taxonomy" id="1479485"/>
    <lineage>
        <taxon>Bacteria</taxon>
        <taxon>Bacillati</taxon>
        <taxon>Cyanobacteriota</taxon>
        <taxon>Cyanophyceae</taxon>
        <taxon>Nostocales</taxon>
        <taxon>Tolypothrichaceae</taxon>
        <taxon>Tolypothrix</taxon>
    </lineage>
</organism>
<feature type="transmembrane region" description="Helical" evidence="1">
    <location>
        <begin position="61"/>
        <end position="82"/>
    </location>
</feature>
<dbReference type="AlphaFoldDB" id="A0A0C1RB84"/>